<dbReference type="Gene3D" id="3.90.700.10">
    <property type="entry name" value="Succinate dehydrogenase/fumarate reductase flavoprotein, catalytic domain"/>
    <property type="match status" value="1"/>
</dbReference>
<organism evidence="7 8">
    <name type="scientific">Nitrospirillum viridazoti CBAmc</name>
    <dbReference type="NCBI Taxonomy" id="1441467"/>
    <lineage>
        <taxon>Bacteria</taxon>
        <taxon>Pseudomonadati</taxon>
        <taxon>Pseudomonadota</taxon>
        <taxon>Alphaproteobacteria</taxon>
        <taxon>Rhodospirillales</taxon>
        <taxon>Azospirillaceae</taxon>
        <taxon>Nitrospirillum</taxon>
        <taxon>Nitrospirillum viridazoti</taxon>
    </lineage>
</organism>
<dbReference type="PRINTS" id="PR00368">
    <property type="entry name" value="FADPNR"/>
</dbReference>
<dbReference type="Pfam" id="PF00890">
    <property type="entry name" value="FAD_binding_2"/>
    <property type="match status" value="2"/>
</dbReference>
<dbReference type="Pfam" id="PF02910">
    <property type="entry name" value="Succ_DH_flav_C"/>
    <property type="match status" value="1"/>
</dbReference>
<comment type="cofactor">
    <cofactor evidence="1">
        <name>FAD</name>
        <dbReference type="ChEBI" id="CHEBI:57692"/>
    </cofactor>
</comment>
<dbReference type="InterPro" id="IPR030664">
    <property type="entry name" value="SdhA/FrdA/AprA"/>
</dbReference>
<gene>
    <name evidence="7" type="ORF">Y958_18345</name>
</gene>
<evidence type="ECO:0000259" key="5">
    <source>
        <dbReference type="Pfam" id="PF00890"/>
    </source>
</evidence>
<dbReference type="SUPFAM" id="SSF46977">
    <property type="entry name" value="Succinate dehydrogenase/fumarate reductase flavoprotein C-terminal domain"/>
    <property type="match status" value="1"/>
</dbReference>
<dbReference type="EMBL" id="CP022111">
    <property type="protein sequence ID" value="ASG22859.1"/>
    <property type="molecule type" value="Genomic_DNA"/>
</dbReference>
<evidence type="ECO:0000313" key="7">
    <source>
        <dbReference type="EMBL" id="ASG22859.1"/>
    </source>
</evidence>
<dbReference type="InterPro" id="IPR015939">
    <property type="entry name" value="Fum_Rdtase/Succ_DH_flav-like_C"/>
</dbReference>
<dbReference type="GO" id="GO:0016491">
    <property type="term" value="F:oxidoreductase activity"/>
    <property type="evidence" value="ECO:0007669"/>
    <property type="project" value="UniProtKB-KW"/>
</dbReference>
<dbReference type="Gene3D" id="1.20.58.100">
    <property type="entry name" value="Fumarate reductase/succinate dehydrogenase flavoprotein-like, C-terminal domain"/>
    <property type="match status" value="1"/>
</dbReference>
<proteinExistence type="predicted"/>
<protein>
    <submittedName>
        <fullName evidence="7">Oxidoreductase</fullName>
    </submittedName>
</protein>
<evidence type="ECO:0000256" key="3">
    <source>
        <dbReference type="ARBA" id="ARBA00023002"/>
    </source>
</evidence>
<dbReference type="PANTHER" id="PTHR11632">
    <property type="entry name" value="SUCCINATE DEHYDROGENASE 2 FLAVOPROTEIN SUBUNIT"/>
    <property type="match status" value="1"/>
</dbReference>
<name>A0A248JWA1_9PROT</name>
<keyword evidence="8" id="KW-1185">Reference proteome</keyword>
<dbReference type="PANTHER" id="PTHR11632:SF51">
    <property type="entry name" value="SUCCINATE DEHYDROGENASE [UBIQUINONE] FLAVOPROTEIN SUBUNIT, MITOCHONDRIAL"/>
    <property type="match status" value="1"/>
</dbReference>
<evidence type="ECO:0000256" key="4">
    <source>
        <dbReference type="SAM" id="MobiDB-lite"/>
    </source>
</evidence>
<dbReference type="RefSeq" id="WP_088873403.1">
    <property type="nucleotide sequence ID" value="NZ_CP022111.1"/>
</dbReference>
<dbReference type="InterPro" id="IPR037099">
    <property type="entry name" value="Fum_R/Succ_DH_flav-like_C_sf"/>
</dbReference>
<evidence type="ECO:0000256" key="1">
    <source>
        <dbReference type="ARBA" id="ARBA00001974"/>
    </source>
</evidence>
<dbReference type="Gene3D" id="3.50.50.60">
    <property type="entry name" value="FAD/NAD(P)-binding domain"/>
    <property type="match status" value="2"/>
</dbReference>
<dbReference type="InterPro" id="IPR036188">
    <property type="entry name" value="FAD/NAD-bd_sf"/>
</dbReference>
<feature type="region of interest" description="Disordered" evidence="4">
    <location>
        <begin position="520"/>
        <end position="565"/>
    </location>
</feature>
<dbReference type="Proteomes" id="UP000197153">
    <property type="component" value="Chromosome 2"/>
</dbReference>
<accession>A0A248JWA1</accession>
<evidence type="ECO:0000313" key="8">
    <source>
        <dbReference type="Proteomes" id="UP000197153"/>
    </source>
</evidence>
<evidence type="ECO:0000256" key="2">
    <source>
        <dbReference type="ARBA" id="ARBA00022630"/>
    </source>
</evidence>
<dbReference type="SUPFAM" id="SSF51905">
    <property type="entry name" value="FAD/NAD(P)-binding domain"/>
    <property type="match status" value="1"/>
</dbReference>
<keyword evidence="2" id="KW-0285">Flavoprotein</keyword>
<sequence length="565" mass="59899">MSLHLETDVLIIGGGLAGCWAAVAAARAGAEVVLADKGYCGTSGVTATAGPNHWWVPPDPEKRAQAVRDRDARAFGLADPRWMARIIDTTWRVLPTLADYYRHSVTAGGVPHYQSLRGPEYLRALRRYAETLGVRILDHSPALELLLHVDGSVAGARGLRRQGEGGDWTVRAAGVVVATGGCAFLSKLLGSRTNTGDGHLMAAEAGARLSGMEFSTYHTVAERHSTQTRSASYAFADYFDADGRQIDTGGSPDVTVPLARALLAGPVYATLARMPADLRAILPQIQPAILLPFQRQGIDPFTQRFPITLHGEGTVRGTGGLRLVDDDCQTDVPGLYAAGDAATRELIAGATSGGGAQNSAWAVSSGTWSGQAAARLARAQGRRAHQGVEAAGGAGLRPDAGALKDAAALTRHLTDGVRAEMLPYDKILFRRGPVLAQSLATLDSLWRDARDRLAPGSDPTARVRAREAAALVACARWTTATALARGETRGLHRREDAPSLSPDLAHRLLSGGLDTVWVRADDPTQRSPAQRSPTQRSPAQRSPAQRSPAQRSPAQRSPAQRSNVA</sequence>
<dbReference type="InterPro" id="IPR003953">
    <property type="entry name" value="FAD-dep_OxRdtase_2_FAD-bd"/>
</dbReference>
<dbReference type="KEGG" id="nao:Y958_18345"/>
<reference evidence="7 8" key="1">
    <citation type="submission" date="2017-06" db="EMBL/GenBank/DDBJ databases">
        <title>Complete genome sequence of Nitrospirillum amazonense strain CBAmC, an endophytic nitrogen-fixing and plant growth-promoting bacterium, isolated from sugarcane.</title>
        <authorList>
            <person name="Schwab S."/>
            <person name="dos Santos Teixeira K.R."/>
            <person name="Simoes Araujo J.L."/>
            <person name="Soares Vidal M."/>
            <person name="Borges de Freitas H.R."/>
            <person name="Rivello Crivelaro A.L."/>
            <person name="Bueno de Camargo Nunes A."/>
            <person name="dos Santos C.M."/>
            <person name="Palmeira da Silva Rosa D."/>
            <person name="da Silva Padilha D."/>
            <person name="da Silva E."/>
            <person name="Araujo Terra L."/>
            <person name="Soares Mendes V."/>
            <person name="Farinelli L."/>
            <person name="Magalhaes Cruz L."/>
            <person name="Baldani J.I."/>
        </authorList>
    </citation>
    <scope>NUCLEOTIDE SEQUENCE [LARGE SCALE GENOMIC DNA]</scope>
    <source>
        <strain evidence="7 8">CBAmC</strain>
    </source>
</reference>
<feature type="compositionally biased region" description="Polar residues" evidence="4">
    <location>
        <begin position="525"/>
        <end position="565"/>
    </location>
</feature>
<dbReference type="InterPro" id="IPR027477">
    <property type="entry name" value="Succ_DH/fumarate_Rdtase_cat_sf"/>
</dbReference>
<feature type="domain" description="Fumarate reductase/succinate dehydrogenase flavoprotein-like C-terminal" evidence="6">
    <location>
        <begin position="428"/>
        <end position="499"/>
    </location>
</feature>
<feature type="domain" description="FAD-dependent oxidoreductase 2 FAD-binding" evidence="5">
    <location>
        <begin position="8"/>
        <end position="82"/>
    </location>
</feature>
<dbReference type="AlphaFoldDB" id="A0A248JWA1"/>
<feature type="domain" description="FAD-dependent oxidoreductase 2 FAD-binding" evidence="5">
    <location>
        <begin position="101"/>
        <end position="355"/>
    </location>
</feature>
<dbReference type="PRINTS" id="PR00411">
    <property type="entry name" value="PNDRDTASEI"/>
</dbReference>
<evidence type="ECO:0000259" key="6">
    <source>
        <dbReference type="Pfam" id="PF02910"/>
    </source>
</evidence>
<keyword evidence="3" id="KW-0560">Oxidoreductase</keyword>